<gene>
    <name evidence="1" type="ORF">CC80DRAFT_543558</name>
</gene>
<organism evidence="1 2">
    <name type="scientific">Byssothecium circinans</name>
    <dbReference type="NCBI Taxonomy" id="147558"/>
    <lineage>
        <taxon>Eukaryota</taxon>
        <taxon>Fungi</taxon>
        <taxon>Dikarya</taxon>
        <taxon>Ascomycota</taxon>
        <taxon>Pezizomycotina</taxon>
        <taxon>Dothideomycetes</taxon>
        <taxon>Pleosporomycetidae</taxon>
        <taxon>Pleosporales</taxon>
        <taxon>Massarineae</taxon>
        <taxon>Massarinaceae</taxon>
        <taxon>Byssothecium</taxon>
    </lineage>
</organism>
<sequence>MRKQRGQCGFWDELHEERIIHEGEKSNSVALPMLFRSARFMEIEAEDMFWLQENTKVRMAKLDSIFSQNGDNQAPYYRVTEFLEGETLNWKNWKKPSDKKHDNIYSKIAEQVRLLRPVPSEGYYGPRFCSR</sequence>
<keyword evidence="2" id="KW-1185">Reference proteome</keyword>
<reference evidence="1" key="1">
    <citation type="journal article" date="2020" name="Stud. Mycol.">
        <title>101 Dothideomycetes genomes: a test case for predicting lifestyles and emergence of pathogens.</title>
        <authorList>
            <person name="Haridas S."/>
            <person name="Albert R."/>
            <person name="Binder M."/>
            <person name="Bloem J."/>
            <person name="Labutti K."/>
            <person name="Salamov A."/>
            <person name="Andreopoulos B."/>
            <person name="Baker S."/>
            <person name="Barry K."/>
            <person name="Bills G."/>
            <person name="Bluhm B."/>
            <person name="Cannon C."/>
            <person name="Castanera R."/>
            <person name="Culley D."/>
            <person name="Daum C."/>
            <person name="Ezra D."/>
            <person name="Gonzalez J."/>
            <person name="Henrissat B."/>
            <person name="Kuo A."/>
            <person name="Liang C."/>
            <person name="Lipzen A."/>
            <person name="Lutzoni F."/>
            <person name="Magnuson J."/>
            <person name="Mondo S."/>
            <person name="Nolan M."/>
            <person name="Ohm R."/>
            <person name="Pangilinan J."/>
            <person name="Park H.-J."/>
            <person name="Ramirez L."/>
            <person name="Alfaro M."/>
            <person name="Sun H."/>
            <person name="Tritt A."/>
            <person name="Yoshinaga Y."/>
            <person name="Zwiers L.-H."/>
            <person name="Turgeon B."/>
            <person name="Goodwin S."/>
            <person name="Spatafora J."/>
            <person name="Crous P."/>
            <person name="Grigoriev I."/>
        </authorList>
    </citation>
    <scope>NUCLEOTIDE SEQUENCE</scope>
    <source>
        <strain evidence="1">CBS 675.92</strain>
    </source>
</reference>
<dbReference type="OrthoDB" id="4177236at2759"/>
<evidence type="ECO:0000313" key="1">
    <source>
        <dbReference type="EMBL" id="KAF1961200.1"/>
    </source>
</evidence>
<accession>A0A6A5UA41</accession>
<dbReference type="AlphaFoldDB" id="A0A6A5UA41"/>
<evidence type="ECO:0000313" key="2">
    <source>
        <dbReference type="Proteomes" id="UP000800035"/>
    </source>
</evidence>
<protein>
    <submittedName>
        <fullName evidence="1">Uncharacterized protein</fullName>
    </submittedName>
</protein>
<dbReference type="Proteomes" id="UP000800035">
    <property type="component" value="Unassembled WGS sequence"/>
</dbReference>
<name>A0A6A5UA41_9PLEO</name>
<proteinExistence type="predicted"/>
<dbReference type="EMBL" id="ML976981">
    <property type="protein sequence ID" value="KAF1961200.1"/>
    <property type="molecule type" value="Genomic_DNA"/>
</dbReference>